<dbReference type="AlphaFoldDB" id="A0A2A5JUB1"/>
<dbReference type="InterPro" id="IPR022742">
    <property type="entry name" value="Hydrolase_4"/>
</dbReference>
<dbReference type="InterPro" id="IPR051044">
    <property type="entry name" value="MAG_DAG_Lipase"/>
</dbReference>
<dbReference type="Gene3D" id="3.40.50.1820">
    <property type="entry name" value="alpha/beta hydrolase"/>
    <property type="match status" value="1"/>
</dbReference>
<dbReference type="InterPro" id="IPR029058">
    <property type="entry name" value="AB_hydrolase_fold"/>
</dbReference>
<gene>
    <name evidence="2" type="ORF">CEX98_04060</name>
</gene>
<protein>
    <submittedName>
        <fullName evidence="2">Esterase</fullName>
    </submittedName>
</protein>
<dbReference type="PANTHER" id="PTHR11614">
    <property type="entry name" value="PHOSPHOLIPASE-RELATED"/>
    <property type="match status" value="1"/>
</dbReference>
<dbReference type="SUPFAM" id="SSF53474">
    <property type="entry name" value="alpha/beta-Hydrolases"/>
    <property type="match status" value="1"/>
</dbReference>
<dbReference type="Pfam" id="PF12146">
    <property type="entry name" value="Hydrolase_4"/>
    <property type="match status" value="1"/>
</dbReference>
<sequence length="286" mass="31672">MKFSYFNDKNGSLLTRASRGFTGLVCTLAPPVTARLGQVLLMSPHGKRQYRFKNKKPNGELNILTSLGRVHVNIFGLGPRTVILSHGWADNSSCFDQLIPELVAAGYCVVAIDHIGHGQSHGKRAHLLAFVEALDTLIEKLEADRHDIVALVGHSMGAVALMNLPDYRLENRVLINVATPVQFFELMFERVASAGISEKMLHQVLGAITAKYGTHWHLIRDKFHDGVGKFKPTFIHDTEDRFAPFEHVQTLIAATPERLIQTSGLGHRRILGDTGVIQSITQRITA</sequence>
<reference evidence="3" key="1">
    <citation type="journal article" date="2019" name="Genome Announc.">
        <title>Draft Genome Sequence of Pseudoalteromonas piscicida Strain 36Y ROTHPW, an Hypersaline Seawater Isolate from the South Coast of Sonora, Mexico.</title>
        <authorList>
            <person name="Sanchez-Diaz R."/>
            <person name="Molina-Garza Z.J."/>
            <person name="Cruz-Suarez L.E."/>
            <person name="Selvin J."/>
            <person name="Kiran G.S."/>
            <person name="Ibarra-Gamez J.C."/>
            <person name="Gomez-Gil B."/>
            <person name="Galaviz-Silva L."/>
        </authorList>
    </citation>
    <scope>NUCLEOTIDE SEQUENCE [LARGE SCALE GENOMIC DNA]</scope>
    <source>
        <strain evidence="3">36Y_RITHPW</strain>
    </source>
</reference>
<organism evidence="2 3">
    <name type="scientific">Pseudoalteromonas piscicida</name>
    <dbReference type="NCBI Taxonomy" id="43662"/>
    <lineage>
        <taxon>Bacteria</taxon>
        <taxon>Pseudomonadati</taxon>
        <taxon>Pseudomonadota</taxon>
        <taxon>Gammaproteobacteria</taxon>
        <taxon>Alteromonadales</taxon>
        <taxon>Pseudoalteromonadaceae</taxon>
        <taxon>Pseudoalteromonas</taxon>
    </lineage>
</organism>
<dbReference type="EMBL" id="NKHF01000020">
    <property type="protein sequence ID" value="PCK33008.1"/>
    <property type="molecule type" value="Genomic_DNA"/>
</dbReference>
<dbReference type="RefSeq" id="WP_099640847.1">
    <property type="nucleotide sequence ID" value="NZ_JAQPZX010000061.1"/>
</dbReference>
<keyword evidence="3" id="KW-1185">Reference proteome</keyword>
<accession>A0A2A5JUB1</accession>
<comment type="caution">
    <text evidence="2">The sequence shown here is derived from an EMBL/GenBank/DDBJ whole genome shotgun (WGS) entry which is preliminary data.</text>
</comment>
<proteinExistence type="predicted"/>
<evidence type="ECO:0000259" key="1">
    <source>
        <dbReference type="Pfam" id="PF12146"/>
    </source>
</evidence>
<dbReference type="OrthoDB" id="9785847at2"/>
<evidence type="ECO:0000313" key="3">
    <source>
        <dbReference type="Proteomes" id="UP000228621"/>
    </source>
</evidence>
<evidence type="ECO:0000313" key="2">
    <source>
        <dbReference type="EMBL" id="PCK33008.1"/>
    </source>
</evidence>
<dbReference type="Proteomes" id="UP000228621">
    <property type="component" value="Unassembled WGS sequence"/>
</dbReference>
<name>A0A2A5JUB1_PSEO7</name>
<feature type="domain" description="Serine aminopeptidase S33" evidence="1">
    <location>
        <begin position="81"/>
        <end position="180"/>
    </location>
</feature>